<dbReference type="KEGG" id="mgi:Mflv_4742"/>
<dbReference type="EMBL" id="CP000656">
    <property type="protein sequence ID" value="ABP47210.1"/>
    <property type="molecule type" value="Genomic_DNA"/>
</dbReference>
<gene>
    <name evidence="1" type="ordered locus">Mflv_4742</name>
</gene>
<sequence length="128" mass="14190">MDRDDLEPRVAALEDQVRDLGARVSASERDAAAARVLAGAADRDVSEIRGELRDFRRATAASFNGMRQDFVDLRQDFVDLREEFGQLRGHVEQGFAEMRGRLDGAAAGQQRIIDLLTTIIDNPGPHAR</sequence>
<proteinExistence type="predicted"/>
<dbReference type="OrthoDB" id="3692921at2"/>
<evidence type="ECO:0000313" key="1">
    <source>
        <dbReference type="EMBL" id="ABP47210.1"/>
    </source>
</evidence>
<reference evidence="1" key="1">
    <citation type="submission" date="2007-04" db="EMBL/GenBank/DDBJ databases">
        <authorList>
            <consortium name="US DOE Joint Genome Institute"/>
            <person name="Copeland A."/>
            <person name="Lucas S."/>
            <person name="Lapidus A."/>
            <person name="Barry K."/>
            <person name="Detter J.C."/>
            <person name="Glavina del Rio T."/>
            <person name="Hammon N."/>
            <person name="Israni S."/>
            <person name="Dalin E."/>
            <person name="Tice H."/>
            <person name="Pitluck S."/>
            <person name="Chain P."/>
            <person name="Malfatti S."/>
            <person name="Shin M."/>
            <person name="Vergez L."/>
            <person name="Schmutz J."/>
            <person name="Larimer F."/>
            <person name="Land M."/>
            <person name="Hauser L."/>
            <person name="Kyrpides N."/>
            <person name="Mikhailova N."/>
            <person name="Miller C."/>
            <person name="Richardson P."/>
        </authorList>
    </citation>
    <scope>NUCLEOTIDE SEQUENCE</scope>
    <source>
        <strain evidence="1">PYR-GCK</strain>
    </source>
</reference>
<organism evidence="1">
    <name type="scientific">Mycolicibacterium gilvum (strain PYR-GCK)</name>
    <name type="common">Mycobacterium gilvum (strain PYR-GCK)</name>
    <dbReference type="NCBI Taxonomy" id="350054"/>
    <lineage>
        <taxon>Bacteria</taxon>
        <taxon>Bacillati</taxon>
        <taxon>Actinomycetota</taxon>
        <taxon>Actinomycetes</taxon>
        <taxon>Mycobacteriales</taxon>
        <taxon>Mycobacteriaceae</taxon>
        <taxon>Mycolicibacterium</taxon>
    </lineage>
</organism>
<dbReference type="eggNOG" id="ENOG5034C4C">
    <property type="taxonomic scope" value="Bacteria"/>
</dbReference>
<dbReference type="AlphaFoldDB" id="A4TF65"/>
<reference evidence="1" key="2">
    <citation type="journal article" date="2013" name="PLoS ONE">
        <title>A Gene Expression Study of the Activities of Aromatic Ring-Cleavage Dioxygenases in Mycobacterium gilvum PYR-GCK to Changes in Salinity and pH during Pyrene Degradation.</title>
        <authorList>
            <person name="Badejo A.C."/>
            <person name="Badejo A.O."/>
            <person name="Shin K.H."/>
            <person name="Chai Y.G."/>
        </authorList>
    </citation>
    <scope>NUCLEOTIDE SEQUENCE [LARGE SCALE GENOMIC DNA]</scope>
    <source>
        <strain evidence="1">PYR-GCK</strain>
    </source>
</reference>
<protein>
    <submittedName>
        <fullName evidence="1">Uncharacterized protein</fullName>
    </submittedName>
</protein>
<accession>A4TF65</accession>
<dbReference type="HOGENOM" id="CLU_2047114_0_0_11"/>
<dbReference type="Gene3D" id="1.20.5.340">
    <property type="match status" value="1"/>
</dbReference>
<name>A4TF65_MYCGI</name>